<dbReference type="RefSeq" id="WP_345063603.1">
    <property type="nucleotide sequence ID" value="NZ_BAABCN010000002.1"/>
</dbReference>
<protein>
    <submittedName>
        <fullName evidence="1">Uncharacterized protein</fullName>
    </submittedName>
</protein>
<comment type="caution">
    <text evidence="1">The sequence shown here is derived from an EMBL/GenBank/DDBJ whole genome shotgun (WGS) entry which is preliminary data.</text>
</comment>
<sequence length="105" mass="11523">MIVTAEPFYLGNAGILHEYGAAGVTGSQVVSLRELEYFVTLEEGEAADLLLSAAADPVKRTWALSSVMRDLRHLPKNPILEHAWNQYGYIDALGPEVAPTLVEQR</sequence>
<dbReference type="EMBL" id="BAABCN010000002">
    <property type="protein sequence ID" value="GAA3871203.1"/>
    <property type="molecule type" value="Genomic_DNA"/>
</dbReference>
<gene>
    <name evidence="1" type="ORF">GCM10022381_12890</name>
</gene>
<organism evidence="1 2">
    <name type="scientific">Leifsonia kafniensis</name>
    <dbReference type="NCBI Taxonomy" id="475957"/>
    <lineage>
        <taxon>Bacteria</taxon>
        <taxon>Bacillati</taxon>
        <taxon>Actinomycetota</taxon>
        <taxon>Actinomycetes</taxon>
        <taxon>Micrococcales</taxon>
        <taxon>Microbacteriaceae</taxon>
        <taxon>Leifsonia</taxon>
    </lineage>
</organism>
<proteinExistence type="predicted"/>
<evidence type="ECO:0000313" key="1">
    <source>
        <dbReference type="EMBL" id="GAA3871203.1"/>
    </source>
</evidence>
<reference evidence="2" key="1">
    <citation type="journal article" date="2019" name="Int. J. Syst. Evol. Microbiol.">
        <title>The Global Catalogue of Microorganisms (GCM) 10K type strain sequencing project: providing services to taxonomists for standard genome sequencing and annotation.</title>
        <authorList>
            <consortium name="The Broad Institute Genomics Platform"/>
            <consortium name="The Broad Institute Genome Sequencing Center for Infectious Disease"/>
            <person name="Wu L."/>
            <person name="Ma J."/>
        </authorList>
    </citation>
    <scope>NUCLEOTIDE SEQUENCE [LARGE SCALE GENOMIC DNA]</scope>
    <source>
        <strain evidence="2">JCM 17021</strain>
    </source>
</reference>
<dbReference type="Proteomes" id="UP001501803">
    <property type="component" value="Unassembled WGS sequence"/>
</dbReference>
<evidence type="ECO:0000313" key="2">
    <source>
        <dbReference type="Proteomes" id="UP001501803"/>
    </source>
</evidence>
<keyword evidence="2" id="KW-1185">Reference proteome</keyword>
<name>A0ABP7KAS4_9MICO</name>
<accession>A0ABP7KAS4</accession>